<name>A0A285J194_9ACTN</name>
<dbReference type="PROSITE" id="PS00675">
    <property type="entry name" value="SIGMA54_INTERACT_1"/>
    <property type="match status" value="1"/>
</dbReference>
<keyword evidence="4" id="KW-1185">Reference proteome</keyword>
<organism evidence="3 4">
    <name type="scientific">Paractinoplanes atraurantiacus</name>
    <dbReference type="NCBI Taxonomy" id="1036182"/>
    <lineage>
        <taxon>Bacteria</taxon>
        <taxon>Bacillati</taxon>
        <taxon>Actinomycetota</taxon>
        <taxon>Actinomycetes</taxon>
        <taxon>Micromonosporales</taxon>
        <taxon>Micromonosporaceae</taxon>
        <taxon>Paractinoplanes</taxon>
    </lineage>
</organism>
<keyword evidence="1" id="KW-0238">DNA-binding</keyword>
<dbReference type="InterPro" id="IPR027417">
    <property type="entry name" value="P-loop_NTPase"/>
</dbReference>
<accession>A0A285J194</accession>
<sequence>MGRDAELSVLTGVLDRLGPGGRAVLIEGQTGVGKTALTETLADEAGGRGLPVLLTGGTGDDSGPGEHAGLHELLHPLLEDALGLPRRQHEALLTALGLAAGPPPDPLLVGLATLGLLEKAAGTGGLLVVAEDVYRLDPESLAAIDFVAGRLSNAPIAILATTRPGMLRTPLFAGREVTLLTLGPLDDDAAGLLLSATAPEIGEDLRRQVLAEAGGNPLAVREFAAEARRFVGRAATPGRLPARLPVSRRLQRAFIGDLASLPAASRMLLLIAAAGDEHCTLPEVVAAAARAGAGPADLSPLERGRLLAVRFGRLTFDHPLVRSAVYSSASLAERAAAHGHLADVVTDPVRAAWHRAAATLRLDETVAGAMEAASGLAQQRGTLREAVAALRRAADLSPGPEDRARRCAAGAEVARQAGLPDEAYALLAEAFSLTGEPAGRAALAAIERTLGITYGTPVRRTEEVVRLAGAGGGKLLTAAVDYWWTVDGSPATARLLAGALDPADEILPAMLDPAAHAGAVRERLPELLASARREILAGDHPTGPGLPLLARCAESVQALAVAQESWELHWRYHPAGNALDDEATALGGRGMLRLLRGELTTGLADAEQALRIAQQSGLTRVAGVAASVAALALAWRGDRSAAQDRLAVSARARDHEPYALITAREAWAAGVLALAGGRYADAWRELTETAAHPTTGLWATADMAEAGFRAERTGPARERCAAAEAQAAALGSDHLWAIVHRARAVLTDGDEAEQAYRQSLKAAEAAGNGFELARGRLAYGEWLRRRRRIIEAREPLRAAFHEFRRIRAADLTERASAELRAAGVTAVDERPAAGAVADLTPQEAQIVRLAATGLSNKEIADRLFLSPRTVGSHLYKAFPKLGVTSRAQLVAALGEDGGEQV</sequence>
<feature type="domain" description="HTH luxR-type" evidence="2">
    <location>
        <begin position="832"/>
        <end position="897"/>
    </location>
</feature>
<reference evidence="3 4" key="1">
    <citation type="submission" date="2017-09" db="EMBL/GenBank/DDBJ databases">
        <authorList>
            <person name="Ehlers B."/>
            <person name="Leendertz F.H."/>
        </authorList>
    </citation>
    <scope>NUCLEOTIDE SEQUENCE [LARGE SCALE GENOMIC DNA]</scope>
    <source>
        <strain evidence="3 4">CGMCC 4.6857</strain>
    </source>
</reference>
<evidence type="ECO:0000256" key="1">
    <source>
        <dbReference type="ARBA" id="ARBA00023125"/>
    </source>
</evidence>
<dbReference type="AlphaFoldDB" id="A0A285J194"/>
<dbReference type="PANTHER" id="PTHR43214">
    <property type="entry name" value="TWO-COMPONENT RESPONSE REGULATOR"/>
    <property type="match status" value="1"/>
</dbReference>
<evidence type="ECO:0000313" key="3">
    <source>
        <dbReference type="EMBL" id="SNY53657.1"/>
    </source>
</evidence>
<dbReference type="SMART" id="SM00421">
    <property type="entry name" value="HTH_LUXR"/>
    <property type="match status" value="1"/>
</dbReference>
<dbReference type="Proteomes" id="UP000219612">
    <property type="component" value="Unassembled WGS sequence"/>
</dbReference>
<dbReference type="PRINTS" id="PR00038">
    <property type="entry name" value="HTHLUXR"/>
</dbReference>
<dbReference type="Pfam" id="PF13191">
    <property type="entry name" value="AAA_16"/>
    <property type="match status" value="1"/>
</dbReference>
<dbReference type="InterPro" id="IPR041664">
    <property type="entry name" value="AAA_16"/>
</dbReference>
<dbReference type="CDD" id="cd06170">
    <property type="entry name" value="LuxR_C_like"/>
    <property type="match status" value="1"/>
</dbReference>
<dbReference type="PROSITE" id="PS50043">
    <property type="entry name" value="HTH_LUXR_2"/>
    <property type="match status" value="1"/>
</dbReference>
<dbReference type="Pfam" id="PF00196">
    <property type="entry name" value="GerE"/>
    <property type="match status" value="1"/>
</dbReference>
<dbReference type="GO" id="GO:0003677">
    <property type="term" value="F:DNA binding"/>
    <property type="evidence" value="ECO:0007669"/>
    <property type="project" value="UniProtKB-KW"/>
</dbReference>
<protein>
    <submittedName>
        <fullName evidence="3">AAA ATPase domain-containing protein</fullName>
    </submittedName>
</protein>
<evidence type="ECO:0000313" key="4">
    <source>
        <dbReference type="Proteomes" id="UP000219612"/>
    </source>
</evidence>
<dbReference type="InterPro" id="IPR016032">
    <property type="entry name" value="Sig_transdc_resp-reg_C-effctor"/>
</dbReference>
<dbReference type="InterPro" id="IPR039420">
    <property type="entry name" value="WalR-like"/>
</dbReference>
<gene>
    <name evidence="3" type="ORF">SAMN05421748_114118</name>
</gene>
<dbReference type="PANTHER" id="PTHR43214:SF42">
    <property type="entry name" value="TRANSCRIPTIONAL REGULATORY PROTEIN DESR"/>
    <property type="match status" value="1"/>
</dbReference>
<dbReference type="SUPFAM" id="SSF52540">
    <property type="entry name" value="P-loop containing nucleoside triphosphate hydrolases"/>
    <property type="match status" value="1"/>
</dbReference>
<dbReference type="InterPro" id="IPR036388">
    <property type="entry name" value="WH-like_DNA-bd_sf"/>
</dbReference>
<evidence type="ECO:0000259" key="2">
    <source>
        <dbReference type="PROSITE" id="PS50043"/>
    </source>
</evidence>
<dbReference type="InterPro" id="IPR000792">
    <property type="entry name" value="Tscrpt_reg_LuxR_C"/>
</dbReference>
<dbReference type="EMBL" id="OBDY01000014">
    <property type="protein sequence ID" value="SNY53657.1"/>
    <property type="molecule type" value="Genomic_DNA"/>
</dbReference>
<dbReference type="SUPFAM" id="SSF46894">
    <property type="entry name" value="C-terminal effector domain of the bipartite response regulators"/>
    <property type="match status" value="1"/>
</dbReference>
<dbReference type="RefSeq" id="WP_245923431.1">
    <property type="nucleotide sequence ID" value="NZ_OBDY01000014.1"/>
</dbReference>
<dbReference type="GO" id="GO:0006355">
    <property type="term" value="P:regulation of DNA-templated transcription"/>
    <property type="evidence" value="ECO:0007669"/>
    <property type="project" value="InterPro"/>
</dbReference>
<proteinExistence type="predicted"/>
<dbReference type="Gene3D" id="1.10.10.10">
    <property type="entry name" value="Winged helix-like DNA-binding domain superfamily/Winged helix DNA-binding domain"/>
    <property type="match status" value="1"/>
</dbReference>
<dbReference type="InterPro" id="IPR025662">
    <property type="entry name" value="Sigma_54_int_dom_ATP-bd_1"/>
</dbReference>